<protein>
    <submittedName>
        <fullName evidence="3">GNAT family N-acetyltransferase</fullName>
    </submittedName>
</protein>
<name>A0ABS2C233_9PSED</name>
<evidence type="ECO:0000256" key="1">
    <source>
        <dbReference type="SAM" id="Phobius"/>
    </source>
</evidence>
<dbReference type="InterPro" id="IPR016181">
    <property type="entry name" value="Acyl_CoA_acyltransferase"/>
</dbReference>
<accession>A0ABS2C233</accession>
<dbReference type="Gene3D" id="3.40.630.30">
    <property type="match status" value="1"/>
</dbReference>
<dbReference type="EMBL" id="JACOPV010000013">
    <property type="protein sequence ID" value="MBM5459931.1"/>
    <property type="molecule type" value="Genomic_DNA"/>
</dbReference>
<keyword evidence="4" id="KW-1185">Reference proteome</keyword>
<dbReference type="PROSITE" id="PS51186">
    <property type="entry name" value="GNAT"/>
    <property type="match status" value="1"/>
</dbReference>
<evidence type="ECO:0000259" key="2">
    <source>
        <dbReference type="PROSITE" id="PS51186"/>
    </source>
</evidence>
<evidence type="ECO:0000313" key="4">
    <source>
        <dbReference type="Proteomes" id="UP000745663"/>
    </source>
</evidence>
<dbReference type="Pfam" id="PF13508">
    <property type="entry name" value="Acetyltransf_7"/>
    <property type="match status" value="1"/>
</dbReference>
<feature type="domain" description="N-acetyltransferase" evidence="2">
    <location>
        <begin position="1"/>
        <end position="98"/>
    </location>
</feature>
<comment type="caution">
    <text evidence="3">The sequence shown here is derived from an EMBL/GenBank/DDBJ whole genome shotgun (WGS) entry which is preliminary data.</text>
</comment>
<organism evidence="3 4">
    <name type="scientific">Pseudomonas arcuscaelestis</name>
    <dbReference type="NCBI Taxonomy" id="2710591"/>
    <lineage>
        <taxon>Bacteria</taxon>
        <taxon>Pseudomonadati</taxon>
        <taxon>Pseudomonadota</taxon>
        <taxon>Gammaproteobacteria</taxon>
        <taxon>Pseudomonadales</taxon>
        <taxon>Pseudomonadaceae</taxon>
        <taxon>Pseudomonas</taxon>
    </lineage>
</organism>
<dbReference type="Proteomes" id="UP000745663">
    <property type="component" value="Unassembled WGS sequence"/>
</dbReference>
<feature type="transmembrane region" description="Helical" evidence="1">
    <location>
        <begin position="17"/>
        <end position="39"/>
    </location>
</feature>
<gene>
    <name evidence="3" type="ORF">H8F21_20410</name>
</gene>
<keyword evidence="1" id="KW-0472">Membrane</keyword>
<evidence type="ECO:0000313" key="3">
    <source>
        <dbReference type="EMBL" id="MBM5459931.1"/>
    </source>
</evidence>
<sequence length="123" mass="13341">MRAAAQGQLWVARGEDIVAAMCLTPVSGGLWLTGLWVALEHRAQGIAQQLIGTATQDAQGMTWLFCHPELVAFYQRQGFDLCIDLPAALAERLARYQRSKQLLAMARVQSSLAGSRPGNSTSV</sequence>
<reference evidence="3 4" key="1">
    <citation type="submission" date="2020-08" db="EMBL/GenBank/DDBJ databases">
        <title>Description of novel Pseudomonas species.</title>
        <authorList>
            <person name="Duman M."/>
            <person name="Mulet M."/>
            <person name="Altun S."/>
            <person name="Saticioglu I.B."/>
            <person name="Lalucat J."/>
            <person name="Garcia-Valdes E."/>
        </authorList>
    </citation>
    <scope>NUCLEOTIDE SEQUENCE [LARGE SCALE GENOMIC DNA]</scope>
    <source>
        <strain evidence="3 4">P66</strain>
    </source>
</reference>
<keyword evidence="1" id="KW-1133">Transmembrane helix</keyword>
<dbReference type="InterPro" id="IPR000182">
    <property type="entry name" value="GNAT_dom"/>
</dbReference>
<dbReference type="CDD" id="cd04301">
    <property type="entry name" value="NAT_SF"/>
    <property type="match status" value="1"/>
</dbReference>
<keyword evidence="1" id="KW-0812">Transmembrane</keyword>
<dbReference type="SUPFAM" id="SSF55729">
    <property type="entry name" value="Acyl-CoA N-acyltransferases (Nat)"/>
    <property type="match status" value="1"/>
</dbReference>
<proteinExistence type="predicted"/>